<dbReference type="AlphaFoldDB" id="A0A380ZZM1"/>
<evidence type="ECO:0000313" key="3">
    <source>
        <dbReference type="Proteomes" id="UP000255515"/>
    </source>
</evidence>
<name>A0A380ZZM1_9FLAO</name>
<evidence type="ECO:0000259" key="1">
    <source>
        <dbReference type="Pfam" id="PF13274"/>
    </source>
</evidence>
<accession>A0A380ZZM1</accession>
<dbReference type="EMBL" id="UFTJ01000003">
    <property type="protein sequence ID" value="SUV52990.1"/>
    <property type="molecule type" value="Genomic_DNA"/>
</dbReference>
<dbReference type="Pfam" id="PF13274">
    <property type="entry name" value="SocA_Panacea"/>
    <property type="match status" value="1"/>
</dbReference>
<organism evidence="2 3">
    <name type="scientific">Bergeyella zoohelcum</name>
    <dbReference type="NCBI Taxonomy" id="1015"/>
    <lineage>
        <taxon>Bacteria</taxon>
        <taxon>Pseudomonadati</taxon>
        <taxon>Bacteroidota</taxon>
        <taxon>Flavobacteriia</taxon>
        <taxon>Flavobacteriales</taxon>
        <taxon>Weeksellaceae</taxon>
        <taxon>Bergeyella</taxon>
    </lineage>
</organism>
<gene>
    <name evidence="2" type="ORF">NCTC11661_02137</name>
</gene>
<evidence type="ECO:0000313" key="2">
    <source>
        <dbReference type="EMBL" id="SUV52990.1"/>
    </source>
</evidence>
<dbReference type="InterPro" id="IPR025272">
    <property type="entry name" value="SocA_Panacea"/>
</dbReference>
<dbReference type="RefSeq" id="WP_002687767.1">
    <property type="nucleotide sequence ID" value="NZ_UFTJ01000003.1"/>
</dbReference>
<protein>
    <submittedName>
        <fullName evidence="2">Uncharacterized phage-associated protein</fullName>
    </submittedName>
</protein>
<reference evidence="2 3" key="1">
    <citation type="submission" date="2018-06" db="EMBL/GenBank/DDBJ databases">
        <authorList>
            <consortium name="Pathogen Informatics"/>
            <person name="Doyle S."/>
        </authorList>
    </citation>
    <scope>NUCLEOTIDE SEQUENCE [LARGE SCALE GENOMIC DNA]</scope>
    <source>
        <strain evidence="2 3">NCTC11661</strain>
    </source>
</reference>
<dbReference type="Proteomes" id="UP000255515">
    <property type="component" value="Unassembled WGS sequence"/>
</dbReference>
<feature type="domain" description="Antitoxin SocA-like Panacea" evidence="1">
    <location>
        <begin position="36"/>
        <end position="142"/>
    </location>
</feature>
<proteinExistence type="predicted"/>
<sequence length="190" mass="22288">MERCSYVKFSDSQFEKIGNTMVYLTEKIGGISKTKLLKLLYILDEISIKKSGIPFLNLTYKVWKFGPVSEELFIDLSSENEIGKLKKYLKKEGDEFHPIVAFNDDEFSENDIELMDFVISKYGHKTANQLVDYTHRETGLWHQTAKNNGVLELLEEEIINNTEFVIDMKKLLEHEPKKQEMYLDYLEFHS</sequence>